<evidence type="ECO:0000313" key="4">
    <source>
        <dbReference type="Proteomes" id="UP000761534"/>
    </source>
</evidence>
<dbReference type="AlphaFoldDB" id="A0A642UHE2"/>
<organism evidence="3 4">
    <name type="scientific">Trichomonascus ciferrii</name>
    <dbReference type="NCBI Taxonomy" id="44093"/>
    <lineage>
        <taxon>Eukaryota</taxon>
        <taxon>Fungi</taxon>
        <taxon>Dikarya</taxon>
        <taxon>Ascomycota</taxon>
        <taxon>Saccharomycotina</taxon>
        <taxon>Dipodascomycetes</taxon>
        <taxon>Dipodascales</taxon>
        <taxon>Trichomonascaceae</taxon>
        <taxon>Trichomonascus</taxon>
        <taxon>Trichomonascus ciferrii complex</taxon>
    </lineage>
</organism>
<feature type="domain" description="WW" evidence="2">
    <location>
        <begin position="3"/>
        <end position="37"/>
    </location>
</feature>
<evidence type="ECO:0000256" key="1">
    <source>
        <dbReference type="SAM" id="MobiDB-lite"/>
    </source>
</evidence>
<name>A0A642UHE2_9ASCO</name>
<dbReference type="CDD" id="cd00201">
    <property type="entry name" value="WW"/>
    <property type="match status" value="1"/>
</dbReference>
<evidence type="ECO:0000259" key="2">
    <source>
        <dbReference type="PROSITE" id="PS50020"/>
    </source>
</evidence>
<feature type="region of interest" description="Disordered" evidence="1">
    <location>
        <begin position="104"/>
        <end position="166"/>
    </location>
</feature>
<sequence>MGETEDDGWEAIYDANYGQYYFYNRFTEETTWKNPRVNEGGEDEEEKNEEIEKLKKDPDFQKLSTYEKYKRFKEIRERVNNEDTGDSAVVPTAEMQKRALKDMPTTGLDAFNPDFNDPSVLANLSHDGRSLRKERAEKRVSKKQVKKFKDKKKDRKERKRREWLKN</sequence>
<protein>
    <recommendedName>
        <fullName evidence="2">WW domain-containing protein</fullName>
    </recommendedName>
</protein>
<evidence type="ECO:0000313" key="3">
    <source>
        <dbReference type="EMBL" id="KAA8897867.1"/>
    </source>
</evidence>
<gene>
    <name evidence="3" type="ORF">TRICI_006627</name>
</gene>
<dbReference type="InterPro" id="IPR001202">
    <property type="entry name" value="WW_dom"/>
</dbReference>
<dbReference type="InterPro" id="IPR036020">
    <property type="entry name" value="WW_dom_sf"/>
</dbReference>
<feature type="compositionally biased region" description="Basic and acidic residues" evidence="1">
    <location>
        <begin position="126"/>
        <end position="139"/>
    </location>
</feature>
<dbReference type="SMART" id="SM00456">
    <property type="entry name" value="WW"/>
    <property type="match status" value="1"/>
</dbReference>
<dbReference type="Proteomes" id="UP000761534">
    <property type="component" value="Unassembled WGS sequence"/>
</dbReference>
<dbReference type="SUPFAM" id="SSF51045">
    <property type="entry name" value="WW domain"/>
    <property type="match status" value="1"/>
</dbReference>
<dbReference type="VEuPathDB" id="FungiDB:TRICI_006627"/>
<comment type="caution">
    <text evidence="3">The sequence shown here is derived from an EMBL/GenBank/DDBJ whole genome shotgun (WGS) entry which is preliminary data.</text>
</comment>
<proteinExistence type="predicted"/>
<reference evidence="3" key="1">
    <citation type="journal article" date="2019" name="G3 (Bethesda)">
        <title>Genome Assemblies of Two Rare Opportunistic Yeast Pathogens: Diutina rugosa (syn. Candida rugosa) and Trichomonascus ciferrii (syn. Candida ciferrii).</title>
        <authorList>
            <person name="Mixao V."/>
            <person name="Saus E."/>
            <person name="Hansen A.P."/>
            <person name="Lass-Florl C."/>
            <person name="Gabaldon T."/>
        </authorList>
    </citation>
    <scope>NUCLEOTIDE SEQUENCE</scope>
    <source>
        <strain evidence="3">CBS 4856</strain>
    </source>
</reference>
<feature type="compositionally biased region" description="Basic residues" evidence="1">
    <location>
        <begin position="140"/>
        <end position="166"/>
    </location>
</feature>
<dbReference type="EMBL" id="SWFS01000551">
    <property type="protein sequence ID" value="KAA8897867.1"/>
    <property type="molecule type" value="Genomic_DNA"/>
</dbReference>
<accession>A0A642UHE2</accession>
<keyword evidence="4" id="KW-1185">Reference proteome</keyword>
<dbReference type="Pfam" id="PF00397">
    <property type="entry name" value="WW"/>
    <property type="match status" value="1"/>
</dbReference>
<dbReference type="PROSITE" id="PS01159">
    <property type="entry name" value="WW_DOMAIN_1"/>
    <property type="match status" value="1"/>
</dbReference>
<dbReference type="OrthoDB" id="3980732at2759"/>
<dbReference type="Gene3D" id="2.20.70.10">
    <property type="match status" value="1"/>
</dbReference>
<dbReference type="PROSITE" id="PS50020">
    <property type="entry name" value="WW_DOMAIN_2"/>
    <property type="match status" value="1"/>
</dbReference>